<dbReference type="PANTHER" id="PTHR42907:SF1">
    <property type="entry name" value="FMN-LINKED OXIDOREDUCTASES SUPERFAMILY PROTEIN"/>
    <property type="match status" value="1"/>
</dbReference>
<feature type="site" description="Interacts with tRNA; defines subfamily-specific binding signature" evidence="10">
    <location>
        <position position="317"/>
    </location>
</feature>
<dbReference type="RefSeq" id="WP_107889602.1">
    <property type="nucleotide sequence ID" value="NZ_CP028519.1"/>
</dbReference>
<dbReference type="InterPro" id="IPR013785">
    <property type="entry name" value="Aldolase_TIM"/>
</dbReference>
<protein>
    <recommendedName>
        <fullName evidence="10">tRNA-dihydrouridine(20/20a) synthase</fullName>
        <ecNumber evidence="10">1.3.1.91</ecNumber>
    </recommendedName>
    <alternativeName>
        <fullName evidence="10">U20-specific dihydrouridine synthase</fullName>
        <shortName evidence="10">U20-specific Dus</shortName>
    </alternativeName>
    <alternativeName>
        <fullName evidence="10">tRNA-dihydrouridine synthase A</fullName>
    </alternativeName>
</protein>
<evidence type="ECO:0000256" key="6">
    <source>
        <dbReference type="ARBA" id="ARBA00022857"/>
    </source>
</evidence>
<dbReference type="GO" id="GO:0000049">
    <property type="term" value="F:tRNA binding"/>
    <property type="evidence" value="ECO:0007669"/>
    <property type="project" value="UniProtKB-UniRule"/>
</dbReference>
<evidence type="ECO:0000313" key="15">
    <source>
        <dbReference type="EMBL" id="AVY94808.1"/>
    </source>
</evidence>
<dbReference type="GO" id="GO:0050660">
    <property type="term" value="F:flavin adenine dinucleotide binding"/>
    <property type="evidence" value="ECO:0007669"/>
    <property type="project" value="InterPro"/>
</dbReference>
<keyword evidence="16" id="KW-1185">Reference proteome</keyword>
<feature type="active site" description="Proton donor" evidence="10 12">
    <location>
        <position position="115"/>
    </location>
</feature>
<feature type="site" description="Interacts with tRNA" evidence="10">
    <location>
        <position position="112"/>
    </location>
</feature>
<dbReference type="KEGG" id="maer:DAI18_12745"/>
<keyword evidence="2 10" id="KW-0820">tRNA-binding</keyword>
<dbReference type="PROSITE" id="PS01136">
    <property type="entry name" value="UPF0034"/>
    <property type="match status" value="1"/>
</dbReference>
<evidence type="ECO:0000256" key="2">
    <source>
        <dbReference type="ARBA" id="ARBA00022555"/>
    </source>
</evidence>
<keyword evidence="3 10" id="KW-0285">Flavoprotein</keyword>
<dbReference type="CDD" id="cd02801">
    <property type="entry name" value="DUS_like_FMN"/>
    <property type="match status" value="1"/>
</dbReference>
<name>A0A2S0PBP7_9NEIS</name>
<dbReference type="AlphaFoldDB" id="A0A2S0PBP7"/>
<feature type="binding site" evidence="10 13">
    <location>
        <position position="154"/>
    </location>
    <ligand>
        <name>FMN</name>
        <dbReference type="ChEBI" id="CHEBI:58210"/>
    </ligand>
</feature>
<evidence type="ECO:0000256" key="4">
    <source>
        <dbReference type="ARBA" id="ARBA00022643"/>
    </source>
</evidence>
<feature type="site" description="Interacts with tRNA" evidence="10">
    <location>
        <position position="201"/>
    </location>
</feature>
<comment type="similarity">
    <text evidence="10">Belongs to the Dus family. DusA subfamily.</text>
</comment>
<dbReference type="OrthoDB" id="9783413at2"/>
<keyword evidence="6 10" id="KW-0521">NADP</keyword>
<dbReference type="GO" id="GO:0010181">
    <property type="term" value="F:FMN binding"/>
    <property type="evidence" value="ECO:0007669"/>
    <property type="project" value="UniProtKB-UniRule"/>
</dbReference>
<dbReference type="EC" id="1.3.1.91" evidence="10"/>
<evidence type="ECO:0000256" key="11">
    <source>
        <dbReference type="PIRNR" id="PIRNR006621"/>
    </source>
</evidence>
<dbReference type="Gene3D" id="3.20.20.70">
    <property type="entry name" value="Aldolase class I"/>
    <property type="match status" value="1"/>
</dbReference>
<keyword evidence="13" id="KW-0547">Nucleotide-binding</keyword>
<dbReference type="SUPFAM" id="SSF51395">
    <property type="entry name" value="FMN-linked oxidoreductases"/>
    <property type="match status" value="1"/>
</dbReference>
<proteinExistence type="inferred from homology"/>
<dbReference type="FunFam" id="3.20.20.70:FF:000083">
    <property type="entry name" value="tRNA-dihydrouridine(20/20a) synthase"/>
    <property type="match status" value="1"/>
</dbReference>
<dbReference type="PIRSF" id="PIRSF006621">
    <property type="entry name" value="Dus"/>
    <property type="match status" value="1"/>
</dbReference>
<gene>
    <name evidence="10" type="primary">dusA</name>
    <name evidence="15" type="ORF">DAI18_12745</name>
</gene>
<dbReference type="Pfam" id="PF01207">
    <property type="entry name" value="Dus"/>
    <property type="match status" value="1"/>
</dbReference>
<dbReference type="InterPro" id="IPR018517">
    <property type="entry name" value="tRNA_hU_synthase_CS"/>
</dbReference>
<evidence type="ECO:0000259" key="14">
    <source>
        <dbReference type="Pfam" id="PF01207"/>
    </source>
</evidence>
<feature type="binding site" evidence="10 13">
    <location>
        <position position="85"/>
    </location>
    <ligand>
        <name>FMN</name>
        <dbReference type="ChEBI" id="CHEBI:58210"/>
    </ligand>
</feature>
<dbReference type="GO" id="GO:0102266">
    <property type="term" value="F:tRNA-dihydrouridine20a synthase activity"/>
    <property type="evidence" value="ECO:0007669"/>
    <property type="project" value="RHEA"/>
</dbReference>
<evidence type="ECO:0000256" key="1">
    <source>
        <dbReference type="ARBA" id="ARBA00001917"/>
    </source>
</evidence>
<evidence type="ECO:0000256" key="9">
    <source>
        <dbReference type="ARBA" id="ARBA00058013"/>
    </source>
</evidence>
<dbReference type="Gene3D" id="1.20.120.1460">
    <property type="match status" value="1"/>
</dbReference>
<dbReference type="InterPro" id="IPR001269">
    <property type="entry name" value="DUS_fam"/>
</dbReference>
<dbReference type="NCBIfam" id="TIGR00742">
    <property type="entry name" value="yjbN"/>
    <property type="match status" value="1"/>
</dbReference>
<reference evidence="15 16" key="1">
    <citation type="submission" date="2018-04" db="EMBL/GenBank/DDBJ databases">
        <title>Denitrifier Microvirgula.</title>
        <authorList>
            <person name="Anderson E."/>
            <person name="Jang J."/>
            <person name="Ishii S."/>
        </authorList>
    </citation>
    <scope>NUCLEOTIDE SEQUENCE [LARGE SCALE GENOMIC DNA]</scope>
    <source>
        <strain evidence="15 16">BE2.4</strain>
    </source>
</reference>
<feature type="domain" description="DUS-like FMN-binding" evidence="14">
    <location>
        <begin position="30"/>
        <end position="327"/>
    </location>
</feature>
<keyword evidence="7 10" id="KW-0694">RNA-binding</keyword>
<evidence type="ECO:0000256" key="12">
    <source>
        <dbReference type="PIRSR" id="PIRSR006621-1"/>
    </source>
</evidence>
<dbReference type="STRING" id="1122240.GCA_000620105_02672"/>
<dbReference type="Proteomes" id="UP000244173">
    <property type="component" value="Chromosome"/>
</dbReference>
<comment type="catalytic activity">
    <reaction evidence="10">
        <text>5,6-dihydrouridine(20a) in tRNA + NADP(+) = uridine(20a) in tRNA + NADPH + H(+)</text>
        <dbReference type="Rhea" id="RHEA:53344"/>
        <dbReference type="Rhea" id="RHEA-COMP:13535"/>
        <dbReference type="Rhea" id="RHEA-COMP:13536"/>
        <dbReference type="ChEBI" id="CHEBI:15378"/>
        <dbReference type="ChEBI" id="CHEBI:57783"/>
        <dbReference type="ChEBI" id="CHEBI:58349"/>
        <dbReference type="ChEBI" id="CHEBI:65315"/>
        <dbReference type="ChEBI" id="CHEBI:74443"/>
    </reaction>
</comment>
<feature type="binding site" evidence="10">
    <location>
        <begin position="32"/>
        <end position="34"/>
    </location>
    <ligand>
        <name>FMN</name>
        <dbReference type="ChEBI" id="CHEBI:58210"/>
    </ligand>
</feature>
<feature type="site" description="Interacts with tRNA; defines subfamily-specific binding signature" evidence="10">
    <location>
        <position position="198"/>
    </location>
</feature>
<dbReference type="PANTHER" id="PTHR42907">
    <property type="entry name" value="FMN-LINKED OXIDOREDUCTASES SUPERFAMILY PROTEIN"/>
    <property type="match status" value="1"/>
</dbReference>
<evidence type="ECO:0000256" key="5">
    <source>
        <dbReference type="ARBA" id="ARBA00022694"/>
    </source>
</evidence>
<feature type="binding site" evidence="10 13">
    <location>
        <position position="186"/>
    </location>
    <ligand>
        <name>FMN</name>
        <dbReference type="ChEBI" id="CHEBI:58210"/>
    </ligand>
</feature>
<dbReference type="InterPro" id="IPR004653">
    <property type="entry name" value="DusA"/>
</dbReference>
<comment type="similarity">
    <text evidence="11">Belongs to the dus family.</text>
</comment>
<evidence type="ECO:0000256" key="7">
    <source>
        <dbReference type="ARBA" id="ARBA00022884"/>
    </source>
</evidence>
<comment type="catalytic activity">
    <reaction evidence="10">
        <text>5,6-dihydrouridine(20) in tRNA + NADP(+) = uridine(20) in tRNA + NADPH + H(+)</text>
        <dbReference type="Rhea" id="RHEA:53336"/>
        <dbReference type="Rhea" id="RHEA-COMP:13533"/>
        <dbReference type="Rhea" id="RHEA-COMP:13534"/>
        <dbReference type="ChEBI" id="CHEBI:15378"/>
        <dbReference type="ChEBI" id="CHEBI:57783"/>
        <dbReference type="ChEBI" id="CHEBI:58349"/>
        <dbReference type="ChEBI" id="CHEBI:65315"/>
        <dbReference type="ChEBI" id="CHEBI:74443"/>
        <dbReference type="EC" id="1.3.1.91"/>
    </reaction>
</comment>
<organism evidence="15 16">
    <name type="scientific">Microvirgula aerodenitrificans</name>
    <dbReference type="NCBI Taxonomy" id="57480"/>
    <lineage>
        <taxon>Bacteria</taxon>
        <taxon>Pseudomonadati</taxon>
        <taxon>Pseudomonadota</taxon>
        <taxon>Betaproteobacteria</taxon>
        <taxon>Neisseriales</taxon>
        <taxon>Aquaspirillaceae</taxon>
        <taxon>Microvirgula</taxon>
    </lineage>
</organism>
<feature type="binding site" evidence="10 13">
    <location>
        <begin position="248"/>
        <end position="249"/>
    </location>
    <ligand>
        <name>FMN</name>
        <dbReference type="ChEBI" id="CHEBI:58210"/>
    </ligand>
</feature>
<evidence type="ECO:0000256" key="8">
    <source>
        <dbReference type="ARBA" id="ARBA00023002"/>
    </source>
</evidence>
<dbReference type="GO" id="GO:0102264">
    <property type="term" value="F:tRNA-dihydrouridine20 synthase activity"/>
    <property type="evidence" value="ECO:0007669"/>
    <property type="project" value="UniProtKB-EC"/>
</dbReference>
<dbReference type="NCBIfam" id="NF008774">
    <property type="entry name" value="PRK11815.1"/>
    <property type="match status" value="1"/>
</dbReference>
<keyword evidence="4 10" id="KW-0288">FMN</keyword>
<comment type="catalytic activity">
    <reaction evidence="10">
        <text>5,6-dihydrouridine(20) in tRNA + NAD(+) = uridine(20) in tRNA + NADH + H(+)</text>
        <dbReference type="Rhea" id="RHEA:53340"/>
        <dbReference type="Rhea" id="RHEA-COMP:13533"/>
        <dbReference type="Rhea" id="RHEA-COMP:13534"/>
        <dbReference type="ChEBI" id="CHEBI:15378"/>
        <dbReference type="ChEBI" id="CHEBI:57540"/>
        <dbReference type="ChEBI" id="CHEBI:57945"/>
        <dbReference type="ChEBI" id="CHEBI:65315"/>
        <dbReference type="ChEBI" id="CHEBI:74443"/>
        <dbReference type="EC" id="1.3.1.91"/>
    </reaction>
</comment>
<evidence type="ECO:0000256" key="10">
    <source>
        <dbReference type="HAMAP-Rule" id="MF_02041"/>
    </source>
</evidence>
<sequence length="348" mass="38572">MDSNKTAADNDKTQSWQGFAGQLPPRRVAVAPMLDWTDRHYRAFARQISRHTWLYTEMVTTGALLHGDVGRHLRFDACEHPLALQLGGSEPADLAHCARLAETWGYDEVNLNVGCPSERVQRGAFGACLMKEPTLVADCVKAMRDACSLPVTVKHRIGVDKVDSYDFVSDFVGEVAEAGCRTFIVHARNAILKGLSPKENREVPPLKYDYAYRLKAEHPELEILINGGIRTLDEVDAHLAHVDGVMIGREAYHNPYLLAGVDARYYGDDHPQADRCDIIERFIPYVDAHLASGGRVRDIARHTLGLMTGLTGARRFRQMLSDATLLNGADSGLFLRALDSVRHARTGA</sequence>
<evidence type="ECO:0000256" key="3">
    <source>
        <dbReference type="ARBA" id="ARBA00022630"/>
    </source>
</evidence>
<comment type="catalytic activity">
    <reaction evidence="10">
        <text>5,6-dihydrouridine(20a) in tRNA + NAD(+) = uridine(20a) in tRNA + NADH + H(+)</text>
        <dbReference type="Rhea" id="RHEA:53348"/>
        <dbReference type="Rhea" id="RHEA-COMP:13535"/>
        <dbReference type="Rhea" id="RHEA-COMP:13536"/>
        <dbReference type="ChEBI" id="CHEBI:15378"/>
        <dbReference type="ChEBI" id="CHEBI:57540"/>
        <dbReference type="ChEBI" id="CHEBI:57945"/>
        <dbReference type="ChEBI" id="CHEBI:65315"/>
        <dbReference type="ChEBI" id="CHEBI:74443"/>
    </reaction>
</comment>
<evidence type="ECO:0000256" key="13">
    <source>
        <dbReference type="PIRSR" id="PIRSR006621-2"/>
    </source>
</evidence>
<feature type="site" description="Interacts with tRNA; defines subfamily-specific binding signature" evidence="10">
    <location>
        <position position="314"/>
    </location>
</feature>
<dbReference type="HAMAP" id="MF_02041">
    <property type="entry name" value="DusA_subfam"/>
    <property type="match status" value="1"/>
</dbReference>
<feature type="binding site" evidence="10 13">
    <location>
        <begin position="226"/>
        <end position="228"/>
    </location>
    <ligand>
        <name>FMN</name>
        <dbReference type="ChEBI" id="CHEBI:58210"/>
    </ligand>
</feature>
<dbReference type="InterPro" id="IPR035587">
    <property type="entry name" value="DUS-like_FMN-bd"/>
</dbReference>
<evidence type="ECO:0000313" key="16">
    <source>
        <dbReference type="Proteomes" id="UP000244173"/>
    </source>
</evidence>
<comment type="function">
    <text evidence="9 10">Catalyzes the synthesis of 5,6-dihydrouridine (D), a modified base found in the D-loop of most tRNAs, via the reduction of the C5-C6 double bond in target uridines. Specifically modifies U20 and U20a in tRNAs.</text>
</comment>
<accession>A0A2S0PBP7</accession>
<comment type="cofactor">
    <cofactor evidence="1 10 11 13">
        <name>FMN</name>
        <dbReference type="ChEBI" id="CHEBI:58210"/>
    </cofactor>
</comment>
<keyword evidence="8 10" id="KW-0560">Oxidoreductase</keyword>
<keyword evidence="5 10" id="KW-0819">tRNA processing</keyword>
<dbReference type="EMBL" id="CP028519">
    <property type="protein sequence ID" value="AVY94808.1"/>
    <property type="molecule type" value="Genomic_DNA"/>
</dbReference>